<name>A0ABY1NGH3_9RHOB</name>
<dbReference type="Gene3D" id="1.20.120.1630">
    <property type="match status" value="1"/>
</dbReference>
<keyword evidence="6" id="KW-0808">Transferase</keyword>
<dbReference type="Pfam" id="PF04191">
    <property type="entry name" value="PEMT"/>
    <property type="match status" value="1"/>
</dbReference>
<evidence type="ECO:0000256" key="3">
    <source>
        <dbReference type="ARBA" id="ARBA00022989"/>
    </source>
</evidence>
<reference evidence="6 7" key="1">
    <citation type="submission" date="2017-05" db="EMBL/GenBank/DDBJ databases">
        <authorList>
            <person name="Varghese N."/>
            <person name="Submissions S."/>
        </authorList>
    </citation>
    <scope>NUCLEOTIDE SEQUENCE [LARGE SCALE GENOMIC DNA]</scope>
    <source>
        <strain evidence="6 7">DSM 29734</strain>
    </source>
</reference>
<evidence type="ECO:0000256" key="2">
    <source>
        <dbReference type="ARBA" id="ARBA00022692"/>
    </source>
</evidence>
<accession>A0ABY1NGH3</accession>
<evidence type="ECO:0000256" key="4">
    <source>
        <dbReference type="ARBA" id="ARBA00023136"/>
    </source>
</evidence>
<dbReference type="EMBL" id="FXTY01000001">
    <property type="protein sequence ID" value="SMP08440.1"/>
    <property type="molecule type" value="Genomic_DNA"/>
</dbReference>
<keyword evidence="2 5" id="KW-0812">Transmembrane</keyword>
<keyword evidence="4 5" id="KW-0472">Membrane</keyword>
<keyword evidence="7" id="KW-1185">Reference proteome</keyword>
<organism evidence="6 7">
    <name type="scientific">Shimia sagamensis</name>
    <dbReference type="NCBI Taxonomy" id="1566352"/>
    <lineage>
        <taxon>Bacteria</taxon>
        <taxon>Pseudomonadati</taxon>
        <taxon>Pseudomonadota</taxon>
        <taxon>Alphaproteobacteria</taxon>
        <taxon>Rhodobacterales</taxon>
        <taxon>Roseobacteraceae</taxon>
    </lineage>
</organism>
<dbReference type="InterPro" id="IPR007318">
    <property type="entry name" value="Phopholipid_MeTrfase"/>
</dbReference>
<comment type="caution">
    <text evidence="6">The sequence shown here is derived from an EMBL/GenBank/DDBJ whole genome shotgun (WGS) entry which is preliminary data.</text>
</comment>
<evidence type="ECO:0000256" key="1">
    <source>
        <dbReference type="ARBA" id="ARBA00004127"/>
    </source>
</evidence>
<dbReference type="RefSeq" id="WP_283424727.1">
    <property type="nucleotide sequence ID" value="NZ_FXTY01000001.1"/>
</dbReference>
<dbReference type="GO" id="GO:0008168">
    <property type="term" value="F:methyltransferase activity"/>
    <property type="evidence" value="ECO:0007669"/>
    <property type="project" value="UniProtKB-KW"/>
</dbReference>
<evidence type="ECO:0000313" key="7">
    <source>
        <dbReference type="Proteomes" id="UP001157961"/>
    </source>
</evidence>
<evidence type="ECO:0000313" key="6">
    <source>
        <dbReference type="EMBL" id="SMP08440.1"/>
    </source>
</evidence>
<feature type="transmembrane region" description="Helical" evidence="5">
    <location>
        <begin position="52"/>
        <end position="74"/>
    </location>
</feature>
<comment type="subcellular location">
    <subcellularLocation>
        <location evidence="1">Endomembrane system</location>
        <topology evidence="1">Multi-pass membrane protein</topology>
    </subcellularLocation>
</comment>
<protein>
    <submittedName>
        <fullName evidence="6">Phospholipid methyltransferase</fullName>
    </submittedName>
</protein>
<feature type="transmembrane region" description="Helical" evidence="5">
    <location>
        <begin position="94"/>
        <end position="116"/>
    </location>
</feature>
<feature type="transmembrane region" description="Helical" evidence="5">
    <location>
        <begin position="21"/>
        <end position="40"/>
    </location>
</feature>
<dbReference type="Proteomes" id="UP001157961">
    <property type="component" value="Unassembled WGS sequence"/>
</dbReference>
<feature type="transmembrane region" description="Helical" evidence="5">
    <location>
        <begin position="128"/>
        <end position="152"/>
    </location>
</feature>
<keyword evidence="3 5" id="KW-1133">Transmembrane helix</keyword>
<proteinExistence type="predicted"/>
<evidence type="ECO:0000256" key="5">
    <source>
        <dbReference type="SAM" id="Phobius"/>
    </source>
</evidence>
<dbReference type="GO" id="GO:0032259">
    <property type="term" value="P:methylation"/>
    <property type="evidence" value="ECO:0007669"/>
    <property type="project" value="UniProtKB-KW"/>
</dbReference>
<sequence length="233" mass="26305">MANLEDIRRRSTWRDMLEGQPQHLGLIVFLWLGATSLLMPSPDGQRFLGLTAQTWAITSIGLAILHQVIVAFIFRAELHRNLVTRLHGEADLAIWTRMFLPLLVARPITILITGLADVVPIGTPQWLNIGLGITFVAIAIYGMHSVLTYFTIRRAVGGDHFREEIAALPLVDKGIFKYTSNAMYGPIFLGLWGIALLCDSWNALVVAAFQHAYIWVHYYCTEKPDMEWIYGNR</sequence>
<keyword evidence="6" id="KW-0489">Methyltransferase</keyword>
<gene>
    <name evidence="6" type="ORF">SAMN06265373_101895</name>
</gene>